<evidence type="ECO:0000313" key="1">
    <source>
        <dbReference type="EMBL" id="KPM04877.1"/>
    </source>
</evidence>
<evidence type="ECO:0000313" key="2">
    <source>
        <dbReference type="Proteomes" id="UP000616769"/>
    </source>
</evidence>
<dbReference type="VEuPathDB" id="VectorBase:SSCA003358"/>
<gene>
    <name evidence="1" type="ORF">QR98_0033310</name>
</gene>
<accession>A0A132A1N6</accession>
<dbReference type="AlphaFoldDB" id="A0A132A1N6"/>
<protein>
    <submittedName>
        <fullName evidence="1">Uncharacterized protein</fullName>
    </submittedName>
</protein>
<dbReference type="EMBL" id="JXLN01010009">
    <property type="protein sequence ID" value="KPM04877.1"/>
    <property type="molecule type" value="Genomic_DNA"/>
</dbReference>
<name>A0A132A1N6_SARSC</name>
<sequence length="62" mass="7372">MKIIYTQIPDVDGFRFRAVDQRCLGIHIQPTIVFHLQIFLQKDKQKSPTKGRQPLQFRYTNP</sequence>
<comment type="caution">
    <text evidence="1">The sequence shown here is derived from an EMBL/GenBank/DDBJ whole genome shotgun (WGS) entry which is preliminary data.</text>
</comment>
<proteinExistence type="predicted"/>
<dbReference type="Proteomes" id="UP000616769">
    <property type="component" value="Unassembled WGS sequence"/>
</dbReference>
<organism evidence="1 2">
    <name type="scientific">Sarcoptes scabiei</name>
    <name type="common">Itch mite</name>
    <name type="synonym">Acarus scabiei</name>
    <dbReference type="NCBI Taxonomy" id="52283"/>
    <lineage>
        <taxon>Eukaryota</taxon>
        <taxon>Metazoa</taxon>
        <taxon>Ecdysozoa</taxon>
        <taxon>Arthropoda</taxon>
        <taxon>Chelicerata</taxon>
        <taxon>Arachnida</taxon>
        <taxon>Acari</taxon>
        <taxon>Acariformes</taxon>
        <taxon>Sarcoptiformes</taxon>
        <taxon>Astigmata</taxon>
        <taxon>Psoroptidia</taxon>
        <taxon>Sarcoptoidea</taxon>
        <taxon>Sarcoptidae</taxon>
        <taxon>Sarcoptinae</taxon>
        <taxon>Sarcoptes</taxon>
    </lineage>
</organism>
<reference evidence="1 2" key="1">
    <citation type="journal article" date="2015" name="Parasit. Vectors">
        <title>Draft genome of the scabies mite.</title>
        <authorList>
            <person name="Rider S.D.Jr."/>
            <person name="Morgan M.S."/>
            <person name="Arlian L.G."/>
        </authorList>
    </citation>
    <scope>NUCLEOTIDE SEQUENCE [LARGE SCALE GENOMIC DNA]</scope>
    <source>
        <strain evidence="1">Arlian Lab</strain>
    </source>
</reference>